<dbReference type="EMBL" id="MGDD01000218">
    <property type="protein sequence ID" value="OGL44574.1"/>
    <property type="molecule type" value="Genomic_DNA"/>
</dbReference>
<feature type="transmembrane region" description="Helical" evidence="1">
    <location>
        <begin position="399"/>
        <end position="415"/>
    </location>
</feature>
<feature type="transmembrane region" description="Helical" evidence="1">
    <location>
        <begin position="12"/>
        <end position="31"/>
    </location>
</feature>
<feature type="transmembrane region" description="Helical" evidence="1">
    <location>
        <begin position="236"/>
        <end position="256"/>
    </location>
</feature>
<feature type="transmembrane region" description="Helical" evidence="1">
    <location>
        <begin position="459"/>
        <end position="480"/>
    </location>
</feature>
<protein>
    <submittedName>
        <fullName evidence="2">Uncharacterized protein</fullName>
    </submittedName>
</protein>
<dbReference type="AlphaFoldDB" id="A0A1F7RU71"/>
<organism evidence="2 3">
    <name type="scientific">Candidatus Schekmanbacteria bacterium RBG_13_48_7</name>
    <dbReference type="NCBI Taxonomy" id="1817878"/>
    <lineage>
        <taxon>Bacteria</taxon>
        <taxon>Candidatus Schekmaniibacteriota</taxon>
    </lineage>
</organism>
<feature type="transmembrane region" description="Helical" evidence="1">
    <location>
        <begin position="500"/>
        <end position="518"/>
    </location>
</feature>
<keyword evidence="1" id="KW-0812">Transmembrane</keyword>
<evidence type="ECO:0000256" key="1">
    <source>
        <dbReference type="SAM" id="Phobius"/>
    </source>
</evidence>
<gene>
    <name evidence="2" type="ORF">A2161_01915</name>
</gene>
<feature type="transmembrane region" description="Helical" evidence="1">
    <location>
        <begin position="345"/>
        <end position="365"/>
    </location>
</feature>
<reference evidence="2 3" key="1">
    <citation type="journal article" date="2016" name="Nat. Commun.">
        <title>Thousands of microbial genomes shed light on interconnected biogeochemical processes in an aquifer system.</title>
        <authorList>
            <person name="Anantharaman K."/>
            <person name="Brown C.T."/>
            <person name="Hug L.A."/>
            <person name="Sharon I."/>
            <person name="Castelle C.J."/>
            <person name="Probst A.J."/>
            <person name="Thomas B.C."/>
            <person name="Singh A."/>
            <person name="Wilkins M.J."/>
            <person name="Karaoz U."/>
            <person name="Brodie E.L."/>
            <person name="Williams K.H."/>
            <person name="Hubbard S.S."/>
            <person name="Banfield J.F."/>
        </authorList>
    </citation>
    <scope>NUCLEOTIDE SEQUENCE [LARGE SCALE GENOMIC DNA]</scope>
</reference>
<evidence type="ECO:0000313" key="3">
    <source>
        <dbReference type="Proteomes" id="UP000179266"/>
    </source>
</evidence>
<keyword evidence="1" id="KW-0472">Membrane</keyword>
<evidence type="ECO:0000313" key="2">
    <source>
        <dbReference type="EMBL" id="OGL44574.1"/>
    </source>
</evidence>
<dbReference type="Proteomes" id="UP000179266">
    <property type="component" value="Unassembled WGS sequence"/>
</dbReference>
<name>A0A1F7RU71_9BACT</name>
<feature type="transmembrane region" description="Helical" evidence="1">
    <location>
        <begin position="147"/>
        <end position="169"/>
    </location>
</feature>
<keyword evidence="1" id="KW-1133">Transmembrane helix</keyword>
<comment type="caution">
    <text evidence="2">The sequence shown here is derived from an EMBL/GenBank/DDBJ whole genome shotgun (WGS) entry which is preliminary data.</text>
</comment>
<feature type="transmembrane region" description="Helical" evidence="1">
    <location>
        <begin position="189"/>
        <end position="215"/>
    </location>
</feature>
<feature type="transmembrane region" description="Helical" evidence="1">
    <location>
        <begin position="371"/>
        <end position="387"/>
    </location>
</feature>
<accession>A0A1F7RU71</accession>
<feature type="non-terminal residue" evidence="2">
    <location>
        <position position="782"/>
    </location>
</feature>
<proteinExistence type="predicted"/>
<sequence>MINLQNRQSVSLFLFVLAVVVFGLLASGKLFPLFPLTGDEPAYLLITDSLIFDGDLMLYNNYRSNQHILRFTKPGYELFTHIGKNKKHYPHHGIGFPLILFPFYFWSWELSDYWFHFVLRLPILLMTALFLALTYRMLSQYFKGDTSPFWFSLILIFSSPFLFYSRLFYPEIPIALSTLIIVNILLNRSVLTFLNLFLCGCCLGIFPWFGIKYLALETGLTISLIIHLIFSKEFRINRLIILLMPVLFLLSMYFVFQYSLYGNLNFIDKYTTRLPAGELQFYQEHPTIKSVIDVWPYLLKRAIPRFVGYFLDQRHGILLFAPIFLVFFPGLIYEIKLNWKLSAVLLLPFVFHIGLYSLFGSWGGYTPPTRPLLAVFSIIIIFCVRGFSETIRKNNRELLILLFGITLWMTFIHLRNPEWLYHNSKIAASPERNQILTAYSSSNLNLTQFFPSFFGPWQFWNWISNLIWIAVIFLICRKLVIRKTSTLNPTFADTGFSVQYFRVISAFIIILLLMPLLFTINKTALSSTDFSALLKNRVFSNGITGAYYFNDRWRDIPRFIIRENAPEFDRPHWSIINNPEAGVSIKWNGFIQIFLPGLYRINRFPFSLVSDIRIDNYSLPFPSDKPSQIELQFDQGFHAIQVQCHSNGRQAFRSAIFWEYPDSHQFCSPPMYFTDLNNQISVEDMDAFRLKNGMYFESIGAWKQALYMYKQITSSPTSSLRTNRLRQIFDSLTNGEDIDTSFIGLLQQRVFNADRLKTSYSMKVEDEDTSKSIAIKHLAKKQ</sequence>
<feature type="transmembrane region" description="Helical" evidence="1">
    <location>
        <begin position="315"/>
        <end position="333"/>
    </location>
</feature>
<feature type="transmembrane region" description="Helical" evidence="1">
    <location>
        <begin position="113"/>
        <end position="135"/>
    </location>
</feature>
<feature type="transmembrane region" description="Helical" evidence="1">
    <location>
        <begin position="89"/>
        <end position="107"/>
    </location>
</feature>